<organism evidence="5 6">
    <name type="scientific">Pseudomonas oryzihabitans</name>
    <dbReference type="NCBI Taxonomy" id="47885"/>
    <lineage>
        <taxon>Bacteria</taxon>
        <taxon>Pseudomonadati</taxon>
        <taxon>Pseudomonadota</taxon>
        <taxon>Gammaproteobacteria</taxon>
        <taxon>Pseudomonadales</taxon>
        <taxon>Pseudomonadaceae</taxon>
        <taxon>Pseudomonas</taxon>
    </lineage>
</organism>
<keyword evidence="3" id="KW-0677">Repeat</keyword>
<name>A0AAJ2BMX4_9PSED</name>
<dbReference type="InterPro" id="IPR011990">
    <property type="entry name" value="TPR-like_helical_dom_sf"/>
</dbReference>
<dbReference type="RefSeq" id="WP_309756205.1">
    <property type="nucleotide sequence ID" value="NZ_JAVJAF010000001.1"/>
</dbReference>
<reference evidence="5" key="1">
    <citation type="submission" date="2023-08" db="EMBL/GenBank/DDBJ databases">
        <title>Functional and genomic diversity of the sorghum phyllosphere microbiome.</title>
        <authorList>
            <person name="Shade A."/>
        </authorList>
    </citation>
    <scope>NUCLEOTIDE SEQUENCE</scope>
    <source>
        <strain evidence="5">SORGH_AS_0201</strain>
    </source>
</reference>
<evidence type="ECO:0000256" key="4">
    <source>
        <dbReference type="ARBA" id="ARBA00022803"/>
    </source>
</evidence>
<evidence type="ECO:0000256" key="3">
    <source>
        <dbReference type="ARBA" id="ARBA00022737"/>
    </source>
</evidence>
<dbReference type="SUPFAM" id="SSF48452">
    <property type="entry name" value="TPR-like"/>
    <property type="match status" value="1"/>
</dbReference>
<evidence type="ECO:0000256" key="2">
    <source>
        <dbReference type="ARBA" id="ARBA00019992"/>
    </source>
</evidence>
<dbReference type="CDD" id="cd05804">
    <property type="entry name" value="StaR_like"/>
    <property type="match status" value="1"/>
</dbReference>
<comment type="caution">
    <text evidence="5">The sequence shown here is derived from an EMBL/GenBank/DDBJ whole genome shotgun (WGS) entry which is preliminary data.</text>
</comment>
<keyword evidence="4" id="KW-0802">TPR repeat</keyword>
<protein>
    <recommendedName>
        <fullName evidence="2">Tetratricopeptide repeat protein 38</fullName>
    </recommendedName>
</protein>
<evidence type="ECO:0000313" key="5">
    <source>
        <dbReference type="EMBL" id="MDR6233379.1"/>
    </source>
</evidence>
<dbReference type="PANTHER" id="PTHR16263:SF4">
    <property type="entry name" value="TETRATRICOPEPTIDE REPEAT PROTEIN 38"/>
    <property type="match status" value="1"/>
</dbReference>
<dbReference type="InterPro" id="IPR033891">
    <property type="entry name" value="TTC38"/>
</dbReference>
<comment type="similarity">
    <text evidence="1">Belongs to the TTC38 family.</text>
</comment>
<evidence type="ECO:0000313" key="6">
    <source>
        <dbReference type="Proteomes" id="UP001268036"/>
    </source>
</evidence>
<dbReference type="Gene3D" id="1.25.40.10">
    <property type="entry name" value="Tetratricopeptide repeat domain"/>
    <property type="match status" value="1"/>
</dbReference>
<proteinExistence type="inferred from homology"/>
<dbReference type="EMBL" id="JAVJAF010000001">
    <property type="protein sequence ID" value="MDR6233379.1"/>
    <property type="molecule type" value="Genomic_DNA"/>
</dbReference>
<accession>A0AAJ2BMX4</accession>
<evidence type="ECO:0000256" key="1">
    <source>
        <dbReference type="ARBA" id="ARBA00005857"/>
    </source>
</evidence>
<dbReference type="AlphaFoldDB" id="A0AAJ2BMX4"/>
<dbReference type="PANTHER" id="PTHR16263">
    <property type="entry name" value="TETRATRICOPEPTIDE REPEAT PROTEIN 38"/>
    <property type="match status" value="1"/>
</dbReference>
<gene>
    <name evidence="5" type="ORF">QE440_001120</name>
</gene>
<dbReference type="Proteomes" id="UP001268036">
    <property type="component" value="Unassembled WGS sequence"/>
</dbReference>
<sequence>MKDCTGLVLTVSDHQALAAYEEAIAALIRFADPTAALTRALEIEPRFPMALVLSGHLALWSTDRADLPAARTALAELDALPSGQLNSRERLHREALRVWSEGHLHQAALSLDRLLLTYPQDILALLSGHQLDFFVGAATNLRDRLLRALPAWSPEHPYYGYLLGMLSFGQEEAGQYERAEETAYRAVAANPGDIWGIHAVAHALEMQGKHEQGLAFLEKTRPQWTQDNLMVSHNAVHLGLFQLENGLVDDAVALYDSHIHWPGITPQPMVLVDGSSILWRLFLERQPLGERPQELADSWAKKADQQFYSFNDAHAMLAFAAQDDLSQAEDFLQRLSAQRPPPDSAYALMHQRVGLPVARAVLAFAREDYAQVIDELLPIKNSTGEFGGSHAQRDVFARTLLEAAIRAGDRPLAQALLVERQYARPQSLYNQQKQAQVASL</sequence>